<comment type="similarity">
    <text evidence="2 6">Belongs to the FPP/GGPP synthase family.</text>
</comment>
<evidence type="ECO:0000256" key="5">
    <source>
        <dbReference type="ARBA" id="ARBA00022842"/>
    </source>
</evidence>
<gene>
    <name evidence="7" type="ORF">ERL59_16990</name>
</gene>
<dbReference type="EMBL" id="SIJB01000035">
    <property type="protein sequence ID" value="NBI30649.1"/>
    <property type="molecule type" value="Genomic_DNA"/>
</dbReference>
<dbReference type="SUPFAM" id="SSF48576">
    <property type="entry name" value="Terpenoid synthases"/>
    <property type="match status" value="1"/>
</dbReference>
<proteinExistence type="inferred from homology"/>
<comment type="cofactor">
    <cofactor evidence="1">
        <name>Mg(2+)</name>
        <dbReference type="ChEBI" id="CHEBI:18420"/>
    </cofactor>
</comment>
<dbReference type="SFLD" id="SFLDG01211">
    <property type="entry name" value="Competence_Regulatory_Protein"/>
    <property type="match status" value="1"/>
</dbReference>
<dbReference type="Pfam" id="PF00348">
    <property type="entry name" value="polyprenyl_synt"/>
    <property type="match status" value="1"/>
</dbReference>
<accession>A0A6N9Q777</accession>
<evidence type="ECO:0000256" key="3">
    <source>
        <dbReference type="ARBA" id="ARBA00022679"/>
    </source>
</evidence>
<dbReference type="InterPro" id="IPR008949">
    <property type="entry name" value="Isoprenoid_synthase_dom_sf"/>
</dbReference>
<dbReference type="AlphaFoldDB" id="A0A6N9Q777"/>
<dbReference type="InterPro" id="IPR033965">
    <property type="entry name" value="ComQ"/>
</dbReference>
<dbReference type="PANTHER" id="PTHR12001">
    <property type="entry name" value="GERANYLGERANYL PYROPHOSPHATE SYNTHASE"/>
    <property type="match status" value="1"/>
</dbReference>
<comment type="caution">
    <text evidence="7">The sequence shown here is derived from an EMBL/GenBank/DDBJ whole genome shotgun (WGS) entry which is preliminary data.</text>
</comment>
<protein>
    <recommendedName>
        <fullName evidence="9">Competence protein ComQ</fullName>
    </recommendedName>
</protein>
<dbReference type="GO" id="GO:0004659">
    <property type="term" value="F:prenyltransferase activity"/>
    <property type="evidence" value="ECO:0007669"/>
    <property type="project" value="InterPro"/>
</dbReference>
<dbReference type="SFLD" id="SFLDS00005">
    <property type="entry name" value="Isoprenoid_Synthase_Type_I"/>
    <property type="match status" value="1"/>
</dbReference>
<dbReference type="OrthoDB" id="1792811at2"/>
<keyword evidence="8" id="KW-1185">Reference proteome</keyword>
<organism evidence="7 8">
    <name type="scientific">Chengkuizengella marina</name>
    <dbReference type="NCBI Taxonomy" id="2507566"/>
    <lineage>
        <taxon>Bacteria</taxon>
        <taxon>Bacillati</taxon>
        <taxon>Bacillota</taxon>
        <taxon>Bacilli</taxon>
        <taxon>Bacillales</taxon>
        <taxon>Paenibacillaceae</taxon>
        <taxon>Chengkuizengella</taxon>
    </lineage>
</organism>
<evidence type="ECO:0000313" key="8">
    <source>
        <dbReference type="Proteomes" id="UP000448943"/>
    </source>
</evidence>
<dbReference type="RefSeq" id="WP_160647463.1">
    <property type="nucleotide sequence ID" value="NZ_SIJB01000035.1"/>
</dbReference>
<keyword evidence="5" id="KW-0460">Magnesium</keyword>
<keyword evidence="4" id="KW-0479">Metal-binding</keyword>
<keyword evidence="3 6" id="KW-0808">Transferase</keyword>
<reference evidence="7 8" key="1">
    <citation type="submission" date="2019-01" db="EMBL/GenBank/DDBJ databases">
        <title>Chengkuizengella sp. nov., isolated from deep-sea sediment of East Pacific Ocean.</title>
        <authorList>
            <person name="Yang J."/>
            <person name="Lai Q."/>
            <person name="Shao Z."/>
        </authorList>
    </citation>
    <scope>NUCLEOTIDE SEQUENCE [LARGE SCALE GENOMIC DNA]</scope>
    <source>
        <strain evidence="7 8">YPA3-1-1</strain>
    </source>
</reference>
<dbReference type="PANTHER" id="PTHR12001:SF85">
    <property type="entry name" value="SHORT CHAIN ISOPRENYL DIPHOSPHATE SYNTHASE"/>
    <property type="match status" value="1"/>
</dbReference>
<evidence type="ECO:0008006" key="9">
    <source>
        <dbReference type="Google" id="ProtNLM"/>
    </source>
</evidence>
<name>A0A6N9Q777_9BACL</name>
<dbReference type="Proteomes" id="UP000448943">
    <property type="component" value="Unassembled WGS sequence"/>
</dbReference>
<dbReference type="GO" id="GO:0008299">
    <property type="term" value="P:isoprenoid biosynthetic process"/>
    <property type="evidence" value="ECO:0007669"/>
    <property type="project" value="InterPro"/>
</dbReference>
<evidence type="ECO:0000256" key="6">
    <source>
        <dbReference type="RuleBase" id="RU004466"/>
    </source>
</evidence>
<evidence type="ECO:0000256" key="4">
    <source>
        <dbReference type="ARBA" id="ARBA00022723"/>
    </source>
</evidence>
<dbReference type="GO" id="GO:0046872">
    <property type="term" value="F:metal ion binding"/>
    <property type="evidence" value="ECO:0007669"/>
    <property type="project" value="UniProtKB-KW"/>
</dbReference>
<evidence type="ECO:0000256" key="1">
    <source>
        <dbReference type="ARBA" id="ARBA00001946"/>
    </source>
</evidence>
<evidence type="ECO:0000256" key="2">
    <source>
        <dbReference type="ARBA" id="ARBA00006706"/>
    </source>
</evidence>
<evidence type="ECO:0000313" key="7">
    <source>
        <dbReference type="EMBL" id="NBI30649.1"/>
    </source>
</evidence>
<sequence length="304" mass="35466">MLTEVHKEMNNMISQHTHVPELKDLALSFIKEQTKDSMHWSKLTLYSHRMFCGKSEHIYKVAAITELIFLASDILDDIQDQDHHSKPWMQHPKDYMFNIILTIVLSSIGELNTIFEDKPTSVNKVNDLIIQSIYGQQLDIQNTVSTEEEYFFMLEKKSCSLIRLACYLGYSSLKNNDSNLTNILDELAAITGIIHQLENDINDILITEHKNDLLHKKRTLPVLYLLKHGDEFPIIKQYYEGEISKGEIHAKKDEINQIIQDSGCIEYARVIQTLYIHKFDEVFETLDAVSPWKERFRDLVYTEK</sequence>
<dbReference type="InterPro" id="IPR000092">
    <property type="entry name" value="Polyprenyl_synt"/>
</dbReference>
<dbReference type="Gene3D" id="1.10.600.10">
    <property type="entry name" value="Farnesyl Diphosphate Synthase"/>
    <property type="match status" value="1"/>
</dbReference>